<organism evidence="2">
    <name type="scientific">Tanacetum cinerariifolium</name>
    <name type="common">Dalmatian daisy</name>
    <name type="synonym">Chrysanthemum cinerariifolium</name>
    <dbReference type="NCBI Taxonomy" id="118510"/>
    <lineage>
        <taxon>Eukaryota</taxon>
        <taxon>Viridiplantae</taxon>
        <taxon>Streptophyta</taxon>
        <taxon>Embryophyta</taxon>
        <taxon>Tracheophyta</taxon>
        <taxon>Spermatophyta</taxon>
        <taxon>Magnoliopsida</taxon>
        <taxon>eudicotyledons</taxon>
        <taxon>Gunneridae</taxon>
        <taxon>Pentapetalae</taxon>
        <taxon>asterids</taxon>
        <taxon>campanulids</taxon>
        <taxon>Asterales</taxon>
        <taxon>Asteraceae</taxon>
        <taxon>Asteroideae</taxon>
        <taxon>Anthemideae</taxon>
        <taxon>Anthemidinae</taxon>
        <taxon>Tanacetum</taxon>
    </lineage>
</organism>
<dbReference type="AlphaFoldDB" id="A0A6L2LU97"/>
<proteinExistence type="predicted"/>
<sequence>MDFEKSDNKEKSPENRTEEYLVDEEQKLCLEEEERIRLEQKRIQHEKRLRLEEEKMLRLEEEKMLQIAKLYLLALSENSLLVKDMMVKLFEIDNERDLRTVADTYEKCQQLHVRCHERREKMLKMQSFLHVSTSLAESYKLLEELQDFELEKYRDLVKSISETQLKVLKKLSFIDKLRRQTYEKPENHVIFEVNYDGVFNLQPLRYDHDKVLTLKLSKLILMSFSKLLDMLSYKLEYVGRPSMYVDETIVCDGYSLPDIQKECFSNSLPLDSVGANLQVVLKKKKGRSMVKVTRKRKHQYYKKINRFRKVHGKRVSVEAGKGRLGSLVALNDHEVDDDPQLKSQV</sequence>
<gene>
    <name evidence="2" type="ORF">Tci_035693</name>
</gene>
<evidence type="ECO:0000256" key="1">
    <source>
        <dbReference type="SAM" id="Coils"/>
    </source>
</evidence>
<accession>A0A6L2LU97</accession>
<feature type="coiled-coil region" evidence="1">
    <location>
        <begin position="35"/>
        <end position="62"/>
    </location>
</feature>
<comment type="caution">
    <text evidence="2">The sequence shown here is derived from an EMBL/GenBank/DDBJ whole genome shotgun (WGS) entry which is preliminary data.</text>
</comment>
<name>A0A6L2LU97_TANCI</name>
<protein>
    <submittedName>
        <fullName evidence="2">Uncharacterized protein</fullName>
    </submittedName>
</protein>
<keyword evidence="1" id="KW-0175">Coiled coil</keyword>
<reference evidence="2" key="1">
    <citation type="journal article" date="2019" name="Sci. Rep.">
        <title>Draft genome of Tanacetum cinerariifolium, the natural source of mosquito coil.</title>
        <authorList>
            <person name="Yamashiro T."/>
            <person name="Shiraishi A."/>
            <person name="Satake H."/>
            <person name="Nakayama K."/>
        </authorList>
    </citation>
    <scope>NUCLEOTIDE SEQUENCE</scope>
</reference>
<evidence type="ECO:0000313" key="2">
    <source>
        <dbReference type="EMBL" id="GEU63715.1"/>
    </source>
</evidence>
<dbReference type="EMBL" id="BKCJ010004896">
    <property type="protein sequence ID" value="GEU63715.1"/>
    <property type="molecule type" value="Genomic_DNA"/>
</dbReference>